<dbReference type="FunFam" id="1.25.40.420:FF:000001">
    <property type="entry name" value="Kelch-like family member 12"/>
    <property type="match status" value="1"/>
</dbReference>
<keyword evidence="3" id="KW-0677">Repeat</keyword>
<sequence length="618" mass="68241">MSLKRQRSSLTSDMELVSEPLLDSTEYRYEDDEHSDSVLKGLNATRNSGEFCDVVLCVEAAQFPCHKAVLTSFSPYFKAMFTSPMVERTQSHVVVNGIDAGALRDILDYAYTSSVTVTPDNVQSLLAAANLLQVSRVKNACCVFLQQRMDETNCLGIHTFAETYACTELEAKAKEYICTSFGEVMRHEEFLEISAAKLIQFFSLDDVKVEREELLFEGALAWLNHNPAARAGDFGDVLQHIRLPLMSPYYLVDTVGKAPAVLQNQRCCQLLEEAKILLLLPDRRRERCSPWTTARNGSSKVEAFIMVGGFDGRMRVPSVDCYVPSSDLWLNLASLPRPLSHHGVAAVGHNSLLVAGGQNMDGSFSRAVWLFDPMFNSWCEAAPMNAPKRSVSLAALDGFVYALGGWDGQTDLTSVERYDAARNQWKVLQPMKARLRAPMVAASLGGQVVIGGISLADNGKRAGCFQCYDPKTDAWLELTPMLMTMQYSASCVVSGKLYVIGGWDPSQRKSSPAVQCFDPSTNTWSPCKPMKHGRLSPAVGVLGAKIYVFGGQDSPTQHMSSAEVYHVDTDSWFDIKEMRAKRSWSGCASLSIPSGMLNLRRPKPPARPPELQLRPPEV</sequence>
<dbReference type="SMART" id="SM00612">
    <property type="entry name" value="Kelch"/>
    <property type="match status" value="6"/>
</dbReference>
<comment type="function">
    <text evidence="5">Probable substrate-specific adapter of an E3 ubiquitin-protein ligase complex which mediates the ubiquitination and subsequent proteasomal degradation of target proteins. May have a role in synapse differentiation and growth.</text>
</comment>
<reference evidence="8 9" key="1">
    <citation type="journal article" date="2020" name="Cell">
        <title>Large-Scale Comparative Analyses of Tick Genomes Elucidate Their Genetic Diversity and Vector Capacities.</title>
        <authorList>
            <consortium name="Tick Genome and Microbiome Consortium (TIGMIC)"/>
            <person name="Jia N."/>
            <person name="Wang J."/>
            <person name="Shi W."/>
            <person name="Du L."/>
            <person name="Sun Y."/>
            <person name="Zhan W."/>
            <person name="Jiang J.F."/>
            <person name="Wang Q."/>
            <person name="Zhang B."/>
            <person name="Ji P."/>
            <person name="Bell-Sakyi L."/>
            <person name="Cui X.M."/>
            <person name="Yuan T.T."/>
            <person name="Jiang B.G."/>
            <person name="Yang W.F."/>
            <person name="Lam T.T."/>
            <person name="Chang Q.C."/>
            <person name="Ding S.J."/>
            <person name="Wang X.J."/>
            <person name="Zhu J.G."/>
            <person name="Ruan X.D."/>
            <person name="Zhao L."/>
            <person name="Wei J.T."/>
            <person name="Ye R.Z."/>
            <person name="Que T.C."/>
            <person name="Du C.H."/>
            <person name="Zhou Y.H."/>
            <person name="Cheng J.X."/>
            <person name="Dai P.F."/>
            <person name="Guo W.B."/>
            <person name="Han X.H."/>
            <person name="Huang E.J."/>
            <person name="Li L.F."/>
            <person name="Wei W."/>
            <person name="Gao Y.C."/>
            <person name="Liu J.Z."/>
            <person name="Shao H.Z."/>
            <person name="Wang X."/>
            <person name="Wang C.C."/>
            <person name="Yang T.C."/>
            <person name="Huo Q.B."/>
            <person name="Li W."/>
            <person name="Chen H.Y."/>
            <person name="Chen S.E."/>
            <person name="Zhou L.G."/>
            <person name="Ni X.B."/>
            <person name="Tian J.H."/>
            <person name="Sheng Y."/>
            <person name="Liu T."/>
            <person name="Pan Y.S."/>
            <person name="Xia L.Y."/>
            <person name="Li J."/>
            <person name="Zhao F."/>
            <person name="Cao W.C."/>
        </authorList>
    </citation>
    <scope>NUCLEOTIDE SEQUENCE [LARGE SCALE GENOMIC DNA]</scope>
    <source>
        <strain evidence="8">HaeL-2018</strain>
    </source>
</reference>
<feature type="region of interest" description="Disordered" evidence="6">
    <location>
        <begin position="595"/>
        <end position="618"/>
    </location>
</feature>
<dbReference type="FunFam" id="3.30.710.10:FF:000001">
    <property type="entry name" value="Kelch-like family member 20"/>
    <property type="match status" value="1"/>
</dbReference>
<gene>
    <name evidence="8" type="ORF">HPB48_002597</name>
</gene>
<dbReference type="InterPro" id="IPR017096">
    <property type="entry name" value="BTB-kelch_protein"/>
</dbReference>
<evidence type="ECO:0000259" key="7">
    <source>
        <dbReference type="PROSITE" id="PS50097"/>
    </source>
</evidence>
<dbReference type="GO" id="GO:0003779">
    <property type="term" value="F:actin binding"/>
    <property type="evidence" value="ECO:0007669"/>
    <property type="project" value="UniProtKB-KW"/>
</dbReference>
<dbReference type="InterPro" id="IPR015915">
    <property type="entry name" value="Kelch-typ_b-propeller"/>
</dbReference>
<dbReference type="SUPFAM" id="SSF54695">
    <property type="entry name" value="POZ domain"/>
    <property type="match status" value="1"/>
</dbReference>
<dbReference type="VEuPathDB" id="VectorBase:HLOH_045745"/>
<evidence type="ECO:0000256" key="4">
    <source>
        <dbReference type="ARBA" id="ARBA00023203"/>
    </source>
</evidence>
<keyword evidence="9" id="KW-1185">Reference proteome</keyword>
<keyword evidence="4" id="KW-0009">Actin-binding</keyword>
<organism evidence="8 9">
    <name type="scientific">Haemaphysalis longicornis</name>
    <name type="common">Bush tick</name>
    <dbReference type="NCBI Taxonomy" id="44386"/>
    <lineage>
        <taxon>Eukaryota</taxon>
        <taxon>Metazoa</taxon>
        <taxon>Ecdysozoa</taxon>
        <taxon>Arthropoda</taxon>
        <taxon>Chelicerata</taxon>
        <taxon>Arachnida</taxon>
        <taxon>Acari</taxon>
        <taxon>Parasitiformes</taxon>
        <taxon>Ixodida</taxon>
        <taxon>Ixodoidea</taxon>
        <taxon>Ixodidae</taxon>
        <taxon>Haemaphysalinae</taxon>
        <taxon>Haemaphysalis</taxon>
    </lineage>
</organism>
<feature type="domain" description="BTB" evidence="7">
    <location>
        <begin position="52"/>
        <end position="119"/>
    </location>
</feature>
<dbReference type="GO" id="GO:0005737">
    <property type="term" value="C:cytoplasm"/>
    <property type="evidence" value="ECO:0007669"/>
    <property type="project" value="UniProtKB-ARBA"/>
</dbReference>
<dbReference type="Proteomes" id="UP000821853">
    <property type="component" value="Chromosome 2"/>
</dbReference>
<evidence type="ECO:0000313" key="9">
    <source>
        <dbReference type="Proteomes" id="UP000821853"/>
    </source>
</evidence>
<dbReference type="InterPro" id="IPR000210">
    <property type="entry name" value="BTB/POZ_dom"/>
</dbReference>
<dbReference type="OrthoDB" id="45365at2759"/>
<proteinExistence type="predicted"/>
<evidence type="ECO:0000313" key="8">
    <source>
        <dbReference type="EMBL" id="KAH9369057.1"/>
    </source>
</evidence>
<dbReference type="Gene3D" id="2.120.10.80">
    <property type="entry name" value="Kelch-type beta propeller"/>
    <property type="match status" value="2"/>
</dbReference>
<dbReference type="PANTHER" id="PTHR45632">
    <property type="entry name" value="LD33804P"/>
    <property type="match status" value="1"/>
</dbReference>
<comment type="caution">
    <text evidence="8">The sequence shown here is derived from an EMBL/GenBank/DDBJ whole genome shotgun (WGS) entry which is preliminary data.</text>
</comment>
<name>A0A9J6G2Q9_HAELO</name>
<dbReference type="PANTHER" id="PTHR45632:SF17">
    <property type="entry name" value="KELCH-LIKE PROTEIN 31"/>
    <property type="match status" value="1"/>
</dbReference>
<dbReference type="InterPro" id="IPR006652">
    <property type="entry name" value="Kelch_1"/>
</dbReference>
<dbReference type="EMBL" id="JABSTR010000004">
    <property type="protein sequence ID" value="KAH9369057.1"/>
    <property type="molecule type" value="Genomic_DNA"/>
</dbReference>
<evidence type="ECO:0000256" key="2">
    <source>
        <dbReference type="ARBA" id="ARBA00022441"/>
    </source>
</evidence>
<protein>
    <recommendedName>
        <fullName evidence="1">Kelch-like protein diablo</fullName>
    </recommendedName>
</protein>
<dbReference type="OMA" id="TYACTEL"/>
<dbReference type="AlphaFoldDB" id="A0A9J6G2Q9"/>
<evidence type="ECO:0000256" key="1">
    <source>
        <dbReference type="ARBA" id="ARBA00013699"/>
    </source>
</evidence>
<evidence type="ECO:0000256" key="3">
    <source>
        <dbReference type="ARBA" id="ARBA00022737"/>
    </source>
</evidence>
<evidence type="ECO:0000256" key="5">
    <source>
        <dbReference type="ARBA" id="ARBA00043912"/>
    </source>
</evidence>
<evidence type="ECO:0000256" key="6">
    <source>
        <dbReference type="SAM" id="MobiDB-lite"/>
    </source>
</evidence>
<keyword evidence="2" id="KW-0880">Kelch repeat</keyword>
<dbReference type="SUPFAM" id="SSF117281">
    <property type="entry name" value="Kelch motif"/>
    <property type="match status" value="1"/>
</dbReference>
<dbReference type="Pfam" id="PF07707">
    <property type="entry name" value="BACK"/>
    <property type="match status" value="1"/>
</dbReference>
<dbReference type="PIRSF" id="PIRSF037037">
    <property type="entry name" value="Kelch-like_protein_gigaxonin"/>
    <property type="match status" value="1"/>
</dbReference>
<dbReference type="Pfam" id="PF01344">
    <property type="entry name" value="Kelch_1"/>
    <property type="match status" value="4"/>
</dbReference>
<accession>A0A9J6G2Q9</accession>
<dbReference type="Gene3D" id="1.25.40.420">
    <property type="match status" value="1"/>
</dbReference>
<dbReference type="InterPro" id="IPR011333">
    <property type="entry name" value="SKP1/BTB/POZ_sf"/>
</dbReference>
<dbReference type="Pfam" id="PF00651">
    <property type="entry name" value="BTB"/>
    <property type="match status" value="1"/>
</dbReference>
<dbReference type="SMART" id="SM00225">
    <property type="entry name" value="BTB"/>
    <property type="match status" value="1"/>
</dbReference>
<dbReference type="InterPro" id="IPR011705">
    <property type="entry name" value="BACK"/>
</dbReference>
<dbReference type="Gene3D" id="3.30.710.10">
    <property type="entry name" value="Potassium Channel Kv1.1, Chain A"/>
    <property type="match status" value="1"/>
</dbReference>
<dbReference type="SMART" id="SM00875">
    <property type="entry name" value="BACK"/>
    <property type="match status" value="1"/>
</dbReference>
<dbReference type="PROSITE" id="PS50097">
    <property type="entry name" value="BTB"/>
    <property type="match status" value="1"/>
</dbReference>